<dbReference type="PANTHER" id="PTHR40037:SF1">
    <property type="entry name" value="PHOSPHOESTERASE SAOUHSC_00951-RELATED"/>
    <property type="match status" value="1"/>
</dbReference>
<evidence type="ECO:0000313" key="1">
    <source>
        <dbReference type="EMBL" id="RZU62149.1"/>
    </source>
</evidence>
<accession>A0A4Q8AEX4</accession>
<dbReference type="EMBL" id="SHLA01000001">
    <property type="protein sequence ID" value="RZU62149.1"/>
    <property type="molecule type" value="Genomic_DNA"/>
</dbReference>
<dbReference type="Pfam" id="PF13563">
    <property type="entry name" value="2_5_RNA_ligase2"/>
    <property type="match status" value="1"/>
</dbReference>
<dbReference type="GO" id="GO:0016874">
    <property type="term" value="F:ligase activity"/>
    <property type="evidence" value="ECO:0007669"/>
    <property type="project" value="UniProtKB-KW"/>
</dbReference>
<keyword evidence="1" id="KW-0436">Ligase</keyword>
<proteinExistence type="predicted"/>
<keyword evidence="2" id="KW-1185">Reference proteome</keyword>
<organism evidence="1 2">
    <name type="scientific">Zhihengliuella halotolerans</name>
    <dbReference type="NCBI Taxonomy" id="370736"/>
    <lineage>
        <taxon>Bacteria</taxon>
        <taxon>Bacillati</taxon>
        <taxon>Actinomycetota</taxon>
        <taxon>Actinomycetes</taxon>
        <taxon>Micrococcales</taxon>
        <taxon>Micrococcaceae</taxon>
        <taxon>Zhihengliuella</taxon>
    </lineage>
</organism>
<dbReference type="PANTHER" id="PTHR40037">
    <property type="entry name" value="PHOSPHOESTERASE YJCG-RELATED"/>
    <property type="match status" value="1"/>
</dbReference>
<dbReference type="OrthoDB" id="358773at2"/>
<dbReference type="Gene3D" id="3.90.1140.10">
    <property type="entry name" value="Cyclic phosphodiesterase"/>
    <property type="match status" value="1"/>
</dbReference>
<gene>
    <name evidence="1" type="ORF">EV380_1738</name>
</gene>
<evidence type="ECO:0000313" key="2">
    <source>
        <dbReference type="Proteomes" id="UP000292685"/>
    </source>
</evidence>
<dbReference type="AlphaFoldDB" id="A0A4Q8AEX4"/>
<dbReference type="SUPFAM" id="SSF55144">
    <property type="entry name" value="LigT-like"/>
    <property type="match status" value="1"/>
</dbReference>
<name>A0A4Q8AEX4_9MICC</name>
<reference evidence="1 2" key="1">
    <citation type="submission" date="2019-02" db="EMBL/GenBank/DDBJ databases">
        <title>Sequencing the genomes of 1000 actinobacteria strains.</title>
        <authorList>
            <person name="Klenk H.-P."/>
        </authorList>
    </citation>
    <scope>NUCLEOTIDE SEQUENCE [LARGE SCALE GENOMIC DNA]</scope>
    <source>
        <strain evidence="1 2">DSM 17364</strain>
    </source>
</reference>
<protein>
    <submittedName>
        <fullName evidence="1">2'-5' RNA ligase</fullName>
    </submittedName>
</protein>
<dbReference type="InterPro" id="IPR009097">
    <property type="entry name" value="Cyclic_Pdiesterase"/>
</dbReference>
<dbReference type="Proteomes" id="UP000292685">
    <property type="component" value="Unassembled WGS sequence"/>
</dbReference>
<comment type="caution">
    <text evidence="1">The sequence shown here is derived from an EMBL/GenBank/DDBJ whole genome shotgun (WGS) entry which is preliminary data.</text>
</comment>
<dbReference type="InterPro" id="IPR050580">
    <property type="entry name" value="2H_phosphoesterase_YjcG-like"/>
</dbReference>
<sequence length="190" mass="20780">MLADMEQRDERTGHGGSRFSLGIVISLPPALGRRIGRLRSGFGDPFADFESPHITLVSGAARGPWSEARRHAQRVAAAADAFTVRLHGTASFRPASEVVYLKIAQGAEACRALHAQLCDGPLEHQVAFDYHPHLTVAHDAPAEGMERALHELADFDVEFLVDRIGLFTTDHDGYWTLTEELALGTDGREL</sequence>